<dbReference type="GeneID" id="17287640"/>
<dbReference type="RefSeq" id="XP_005829667.1">
    <property type="nucleotide sequence ID" value="XM_005829610.1"/>
</dbReference>
<name>L1J2Z8_GUITC</name>
<dbReference type="PaxDb" id="55529-EKX30919"/>
<keyword evidence="4" id="KW-1185">Reference proteome</keyword>
<protein>
    <recommendedName>
        <fullName evidence="5">PAS domain-containing protein</fullName>
    </recommendedName>
</protein>
<proteinExistence type="predicted"/>
<reference evidence="3" key="3">
    <citation type="submission" date="2015-06" db="UniProtKB">
        <authorList>
            <consortium name="EnsemblProtists"/>
        </authorList>
    </citation>
    <scope>IDENTIFICATION</scope>
</reference>
<dbReference type="Proteomes" id="UP000011087">
    <property type="component" value="Unassembled WGS sequence"/>
</dbReference>
<dbReference type="HOGENOM" id="CLU_654619_0_0_1"/>
<gene>
    <name evidence="2" type="ORF">GUITHDRAFT_111360</name>
    <name evidence="1" type="ORF">GUITHDRAFT_122873</name>
</gene>
<organism evidence="2">
    <name type="scientific">Guillardia theta (strain CCMP2712)</name>
    <name type="common">Cryptophyte</name>
    <dbReference type="NCBI Taxonomy" id="905079"/>
    <lineage>
        <taxon>Eukaryota</taxon>
        <taxon>Cryptophyceae</taxon>
        <taxon>Pyrenomonadales</taxon>
        <taxon>Geminigeraceae</taxon>
        <taxon>Guillardia</taxon>
    </lineage>
</organism>
<evidence type="ECO:0000313" key="4">
    <source>
        <dbReference type="Proteomes" id="UP000011087"/>
    </source>
</evidence>
<evidence type="ECO:0000313" key="2">
    <source>
        <dbReference type="EMBL" id="EKX42687.1"/>
    </source>
</evidence>
<dbReference type="EnsemblProtists" id="EKX30919">
    <property type="protein sequence ID" value="EKX30919"/>
    <property type="gene ID" value="GUITHDRAFT_122873"/>
</dbReference>
<evidence type="ECO:0000313" key="1">
    <source>
        <dbReference type="EMBL" id="EKX30919.1"/>
    </source>
</evidence>
<reference evidence="4" key="2">
    <citation type="submission" date="2012-11" db="EMBL/GenBank/DDBJ databases">
        <authorList>
            <person name="Kuo A."/>
            <person name="Curtis B.A."/>
            <person name="Tanifuji G."/>
            <person name="Burki F."/>
            <person name="Gruber A."/>
            <person name="Irimia M."/>
            <person name="Maruyama S."/>
            <person name="Arias M.C."/>
            <person name="Ball S.G."/>
            <person name="Gile G.H."/>
            <person name="Hirakawa Y."/>
            <person name="Hopkins J.F."/>
            <person name="Rensing S.A."/>
            <person name="Schmutz J."/>
            <person name="Symeonidi A."/>
            <person name="Elias M."/>
            <person name="Eveleigh R.J."/>
            <person name="Herman E.K."/>
            <person name="Klute M.J."/>
            <person name="Nakayama T."/>
            <person name="Obornik M."/>
            <person name="Reyes-Prieto A."/>
            <person name="Armbrust E.V."/>
            <person name="Aves S.J."/>
            <person name="Beiko R.G."/>
            <person name="Coutinho P."/>
            <person name="Dacks J.B."/>
            <person name="Durnford D.G."/>
            <person name="Fast N.M."/>
            <person name="Green B.R."/>
            <person name="Grisdale C."/>
            <person name="Hempe F."/>
            <person name="Henrissat B."/>
            <person name="Hoppner M.P."/>
            <person name="Ishida K.-I."/>
            <person name="Kim E."/>
            <person name="Koreny L."/>
            <person name="Kroth P.G."/>
            <person name="Liu Y."/>
            <person name="Malik S.-B."/>
            <person name="Maier U.G."/>
            <person name="McRose D."/>
            <person name="Mock T."/>
            <person name="Neilson J.A."/>
            <person name="Onodera N.T."/>
            <person name="Poole A.M."/>
            <person name="Pritham E.J."/>
            <person name="Richards T.A."/>
            <person name="Rocap G."/>
            <person name="Roy S.W."/>
            <person name="Sarai C."/>
            <person name="Schaack S."/>
            <person name="Shirato S."/>
            <person name="Slamovits C.H."/>
            <person name="Spencer D.F."/>
            <person name="Suzuki S."/>
            <person name="Worden A.Z."/>
            <person name="Zauner S."/>
            <person name="Barry K."/>
            <person name="Bell C."/>
            <person name="Bharti A.K."/>
            <person name="Crow J.A."/>
            <person name="Grimwood J."/>
            <person name="Kramer R."/>
            <person name="Lindquist E."/>
            <person name="Lucas S."/>
            <person name="Salamov A."/>
            <person name="McFadden G.I."/>
            <person name="Lane C.E."/>
            <person name="Keeling P.J."/>
            <person name="Gray M.W."/>
            <person name="Grigoriev I.V."/>
            <person name="Archibald J.M."/>
        </authorList>
    </citation>
    <scope>NUCLEOTIDE SEQUENCE</scope>
    <source>
        <strain evidence="4">CCMP2712</strain>
    </source>
</reference>
<reference evidence="2 4" key="1">
    <citation type="journal article" date="2012" name="Nature">
        <title>Algal genomes reveal evolutionary mosaicism and the fate of nucleomorphs.</title>
        <authorList>
            <consortium name="DOE Joint Genome Institute"/>
            <person name="Curtis B.A."/>
            <person name="Tanifuji G."/>
            <person name="Burki F."/>
            <person name="Gruber A."/>
            <person name="Irimia M."/>
            <person name="Maruyama S."/>
            <person name="Arias M.C."/>
            <person name="Ball S.G."/>
            <person name="Gile G.H."/>
            <person name="Hirakawa Y."/>
            <person name="Hopkins J.F."/>
            <person name="Kuo A."/>
            <person name="Rensing S.A."/>
            <person name="Schmutz J."/>
            <person name="Symeonidi A."/>
            <person name="Elias M."/>
            <person name="Eveleigh R.J."/>
            <person name="Herman E.K."/>
            <person name="Klute M.J."/>
            <person name="Nakayama T."/>
            <person name="Obornik M."/>
            <person name="Reyes-Prieto A."/>
            <person name="Armbrust E.V."/>
            <person name="Aves S.J."/>
            <person name="Beiko R.G."/>
            <person name="Coutinho P."/>
            <person name="Dacks J.B."/>
            <person name="Durnford D.G."/>
            <person name="Fast N.M."/>
            <person name="Green B.R."/>
            <person name="Grisdale C.J."/>
            <person name="Hempel F."/>
            <person name="Henrissat B."/>
            <person name="Hoppner M.P."/>
            <person name="Ishida K."/>
            <person name="Kim E."/>
            <person name="Koreny L."/>
            <person name="Kroth P.G."/>
            <person name="Liu Y."/>
            <person name="Malik S.B."/>
            <person name="Maier U.G."/>
            <person name="McRose D."/>
            <person name="Mock T."/>
            <person name="Neilson J.A."/>
            <person name="Onodera N.T."/>
            <person name="Poole A.M."/>
            <person name="Pritham E.J."/>
            <person name="Richards T.A."/>
            <person name="Rocap G."/>
            <person name="Roy S.W."/>
            <person name="Sarai C."/>
            <person name="Schaack S."/>
            <person name="Shirato S."/>
            <person name="Slamovits C.H."/>
            <person name="Spencer D.F."/>
            <person name="Suzuki S."/>
            <person name="Worden A.Z."/>
            <person name="Zauner S."/>
            <person name="Barry K."/>
            <person name="Bell C."/>
            <person name="Bharti A.K."/>
            <person name="Crow J.A."/>
            <person name="Grimwood J."/>
            <person name="Kramer R."/>
            <person name="Lindquist E."/>
            <person name="Lucas S."/>
            <person name="Salamov A."/>
            <person name="McFadden G.I."/>
            <person name="Lane C.E."/>
            <person name="Keeling P.J."/>
            <person name="Gray M.W."/>
            <person name="Grigoriev I.V."/>
            <person name="Archibald J.M."/>
        </authorList>
    </citation>
    <scope>NUCLEOTIDE SEQUENCE</scope>
    <source>
        <strain evidence="2 4">CCMP2712</strain>
    </source>
</reference>
<dbReference type="KEGG" id="gtt:GUITHDRAFT_122873"/>
<dbReference type="EMBL" id="JH993015">
    <property type="protein sequence ID" value="EKX42687.1"/>
    <property type="molecule type" value="Genomic_DNA"/>
</dbReference>
<dbReference type="AlphaFoldDB" id="L1J2Z8"/>
<dbReference type="RefSeq" id="XP_005817899.1">
    <property type="nucleotide sequence ID" value="XM_005817842.1"/>
</dbReference>
<dbReference type="GeneID" id="17299290"/>
<dbReference type="EMBL" id="JH993453">
    <property type="protein sequence ID" value="EKX30919.1"/>
    <property type="molecule type" value="Genomic_DNA"/>
</dbReference>
<dbReference type="EnsemblProtists" id="EKX42687">
    <property type="protein sequence ID" value="EKX42687"/>
    <property type="gene ID" value="GUITHDRAFT_111360"/>
</dbReference>
<sequence length="420" mass="47924">MTRKERKPLRKRAQRSRTRLLHVTLDELVPVYSEPDGGKLRSGRTVTQLLHDLVSYTKSLMSPVKHVKKEPRTTREPEAALRNETIRRGMLSCRTESMLVFDRSTLRVEDANDGMLRFLGKLPFKGPQGYSLLHLIHPMEQGRITALLRMLDHQDGRFWMETEILRFSGNGGFCGSRCSLFCSAADSKRGFIFIEPCTSLCLPRSPPLGGGSRRGGDFERCFQFEEICSSSCPLEICSLLSSSLGSTCVGWYGTIAHFLSLHQKSDLVDQLLHEMKIIRRSGVVLRMIQLWCRVTHRSSSEISLQIYFRLKLPVLFGSHATDWQLALDINFSNNFAMVADGSSGSFTAWELDFDCCDDEFRILELKLKENGNRLECCHSRFLYLSPDEFHYSGYIPSSQTLEPKDMKFHQVFSKVSQVPE</sequence>
<evidence type="ECO:0000313" key="3">
    <source>
        <dbReference type="EnsemblProtists" id="EKX30919"/>
    </source>
</evidence>
<accession>L1J2Z8</accession>
<evidence type="ECO:0008006" key="5">
    <source>
        <dbReference type="Google" id="ProtNLM"/>
    </source>
</evidence>
<dbReference type="KEGG" id="gtt:GUITHDRAFT_111360"/>